<sequence length="103" mass="11920">MLIRNSLCNEYLGCGYNLLYNKKQAEESEDNDVIDTNYKNPVVKFSFSGDMSNINSTLQYLHPDGTYIYSSPNCSIKQEVSYKCIHTLVYLSNSYNIYCYTLH</sequence>
<proteinExistence type="predicted"/>
<gene>
    <name evidence="1" type="ORF">MACJ_001491</name>
</gene>
<dbReference type="AlphaFoldDB" id="A0A976MA96"/>
<evidence type="ECO:0000313" key="1">
    <source>
        <dbReference type="EMBL" id="UKJ90557.2"/>
    </source>
</evidence>
<dbReference type="EMBL" id="CP056068">
    <property type="protein sequence ID" value="UKJ90557.2"/>
    <property type="molecule type" value="Genomic_DNA"/>
</dbReference>
<protein>
    <submittedName>
        <fullName evidence="1">Uncharacterized protein</fullName>
    </submittedName>
</protein>
<accession>A0A976MA96</accession>
<dbReference type="Proteomes" id="UP000244803">
    <property type="component" value="Chromosome 2"/>
</dbReference>
<name>A0A976MA96_THEOR</name>
<dbReference type="OrthoDB" id="1366754at2759"/>
<reference evidence="1" key="1">
    <citation type="submission" date="2022-07" db="EMBL/GenBank/DDBJ databases">
        <title>Evaluation of T. orientalis genome assembly methods using nanopore sequencing and analysis of variation between genomes.</title>
        <authorList>
            <person name="Yam J."/>
            <person name="Micallef M.L."/>
            <person name="Liu M."/>
            <person name="Djordjevic S.P."/>
            <person name="Bogema D.R."/>
            <person name="Jenkins C."/>
        </authorList>
    </citation>
    <scope>NUCLEOTIDE SEQUENCE</scope>
    <source>
        <strain evidence="1">Fish Creek</strain>
    </source>
</reference>
<evidence type="ECO:0000313" key="2">
    <source>
        <dbReference type="Proteomes" id="UP000244803"/>
    </source>
</evidence>
<organism evidence="1 2">
    <name type="scientific">Theileria orientalis</name>
    <dbReference type="NCBI Taxonomy" id="68886"/>
    <lineage>
        <taxon>Eukaryota</taxon>
        <taxon>Sar</taxon>
        <taxon>Alveolata</taxon>
        <taxon>Apicomplexa</taxon>
        <taxon>Aconoidasida</taxon>
        <taxon>Piroplasmida</taxon>
        <taxon>Theileriidae</taxon>
        <taxon>Theileria</taxon>
    </lineage>
</organism>